<keyword evidence="3" id="KW-1133">Transmembrane helix</keyword>
<dbReference type="GO" id="GO:0009055">
    <property type="term" value="F:electron transfer activity"/>
    <property type="evidence" value="ECO:0007669"/>
    <property type="project" value="InterPro"/>
</dbReference>
<sequence>MKARKAKGRRFIIETKYFLIMLLVAGLFIYYGILMQQTLSHANTHANTSVSSNRVGIFFDGSGGGISDNTNVSSNWIVYVGGGTPDMSVMSMGFFPEIIAIDAGDNITFVNNSSEVHTVTFLSGNPPINPLSPEADMRIGGDIYNGTGIVSSGMLLPGENYTLTFTTPGIYIYRCNYHAGMMGVVIVNPKGTPYHMTQAQYNKIAQLEESQSIAQGESLFQQVNLPATPGPNGTTIWYIDAGVMTPAAALVNLNPVSSDNISGFAQLSIISAGLMKVEVNLIGLKQGVTYNVQIFTGAAEAGGKMTYTLNPITGNSNGTGSSITMLKIDPLDPYIPTSYDIPAAGWYINVSSYKGTLALGDVIAPSASVMRFLPTTLTIHVGDTVVWTQDAPDEVHTITFVPQGMGIPEFGGPLTLIPIGGHIFNGSGYYSSGPLIPGQSYNLTFITPGIYTYVCLLHDNMGMVGTIIVLPKTFTSNQVILNSMMNMSNQISQLSSKINYIDNKIAQFNSAVSSLENSNNLTMLVQQGINNKISTLNTAILILVALVIILILTNIILIFRKRL</sequence>
<gene>
    <name evidence="5" type="ORF">SACC_21670</name>
</gene>
<dbReference type="EMBL" id="AP025226">
    <property type="protein sequence ID" value="BDB99150.1"/>
    <property type="molecule type" value="Genomic_DNA"/>
</dbReference>
<name>A0AAQ4CTL9_9CREN</name>
<dbReference type="PANTHER" id="PTHR36507:SF1">
    <property type="entry name" value="BLL1555 PROTEIN"/>
    <property type="match status" value="1"/>
</dbReference>
<evidence type="ECO:0000259" key="4">
    <source>
        <dbReference type="Pfam" id="PF00127"/>
    </source>
</evidence>
<dbReference type="Proteomes" id="UP001319921">
    <property type="component" value="Chromosome"/>
</dbReference>
<evidence type="ECO:0000256" key="3">
    <source>
        <dbReference type="SAM" id="Phobius"/>
    </source>
</evidence>
<keyword evidence="1" id="KW-0479">Metal-binding</keyword>
<organism evidence="5 6">
    <name type="scientific">Saccharolobus caldissimus</name>
    <dbReference type="NCBI Taxonomy" id="1702097"/>
    <lineage>
        <taxon>Archaea</taxon>
        <taxon>Thermoproteota</taxon>
        <taxon>Thermoprotei</taxon>
        <taxon>Sulfolobales</taxon>
        <taxon>Sulfolobaceae</taxon>
        <taxon>Saccharolobus</taxon>
    </lineage>
</organism>
<proteinExistence type="predicted"/>
<feature type="transmembrane region" description="Helical" evidence="3">
    <location>
        <begin position="539"/>
        <end position="559"/>
    </location>
</feature>
<feature type="transmembrane region" description="Helical" evidence="3">
    <location>
        <begin position="12"/>
        <end position="33"/>
    </location>
</feature>
<keyword evidence="3" id="KW-0812">Transmembrane</keyword>
<dbReference type="RefSeq" id="WP_229569496.1">
    <property type="nucleotide sequence ID" value="NZ_AP025226.1"/>
</dbReference>
<dbReference type="PANTHER" id="PTHR36507">
    <property type="entry name" value="BLL1555 PROTEIN"/>
    <property type="match status" value="1"/>
</dbReference>
<evidence type="ECO:0000256" key="2">
    <source>
        <dbReference type="ARBA" id="ARBA00023008"/>
    </source>
</evidence>
<keyword evidence="6" id="KW-1185">Reference proteome</keyword>
<evidence type="ECO:0000313" key="6">
    <source>
        <dbReference type="Proteomes" id="UP001319921"/>
    </source>
</evidence>
<dbReference type="Pfam" id="PF00127">
    <property type="entry name" value="Copper-bind"/>
    <property type="match status" value="2"/>
</dbReference>
<dbReference type="KEGG" id="scas:SACC_21670"/>
<keyword evidence="2" id="KW-0186">Copper</keyword>
<feature type="domain" description="Blue (type 1) copper" evidence="4">
    <location>
        <begin position="91"/>
        <end position="188"/>
    </location>
</feature>
<evidence type="ECO:0000256" key="1">
    <source>
        <dbReference type="ARBA" id="ARBA00022723"/>
    </source>
</evidence>
<dbReference type="InterPro" id="IPR052721">
    <property type="entry name" value="ET_Amicyanin"/>
</dbReference>
<dbReference type="Gene3D" id="2.60.40.420">
    <property type="entry name" value="Cupredoxins - blue copper proteins"/>
    <property type="match status" value="2"/>
</dbReference>
<reference evidence="5 6" key="1">
    <citation type="journal article" date="2022" name="Microbiol. Resour. Announc.">
        <title>Complete Genome Sequence of the Hyperthermophilic and Acidophilic Archaeon Saccharolobus caldissimus Strain HS-3T.</title>
        <authorList>
            <person name="Sakai H.D."/>
            <person name="Kurosawa N."/>
        </authorList>
    </citation>
    <scope>NUCLEOTIDE SEQUENCE [LARGE SCALE GENOMIC DNA]</scope>
    <source>
        <strain evidence="5 6">JCM32116</strain>
    </source>
</reference>
<accession>A0AAQ4CTL9</accession>
<dbReference type="InterPro" id="IPR000923">
    <property type="entry name" value="BlueCu_1"/>
</dbReference>
<dbReference type="InterPro" id="IPR008972">
    <property type="entry name" value="Cupredoxin"/>
</dbReference>
<dbReference type="SUPFAM" id="SSF49503">
    <property type="entry name" value="Cupredoxins"/>
    <property type="match status" value="2"/>
</dbReference>
<feature type="domain" description="Blue (type 1) copper" evidence="4">
    <location>
        <begin position="367"/>
        <end position="469"/>
    </location>
</feature>
<protein>
    <recommendedName>
        <fullName evidence="4">Blue (type 1) copper domain-containing protein</fullName>
    </recommendedName>
</protein>
<dbReference type="AlphaFoldDB" id="A0AAQ4CTL9"/>
<evidence type="ECO:0000313" key="5">
    <source>
        <dbReference type="EMBL" id="BDB99150.1"/>
    </source>
</evidence>
<dbReference type="GO" id="GO:0005507">
    <property type="term" value="F:copper ion binding"/>
    <property type="evidence" value="ECO:0007669"/>
    <property type="project" value="InterPro"/>
</dbReference>
<dbReference type="GeneID" id="68866898"/>
<keyword evidence="3" id="KW-0472">Membrane</keyword>